<dbReference type="EnsemblMetazoa" id="ADAC006391-RA">
    <property type="protein sequence ID" value="ADAC006391-PA"/>
    <property type="gene ID" value="ADAC006391"/>
</dbReference>
<accession>W5JGC9</accession>
<evidence type="ECO:0000313" key="3">
    <source>
        <dbReference type="EMBL" id="ETN61940.1"/>
    </source>
</evidence>
<dbReference type="VEuPathDB" id="VectorBase:ADAR2_002779"/>
<protein>
    <recommendedName>
        <fullName evidence="2">Farnesoic acid O-methyl transferase domain-containing protein</fullName>
    </recommendedName>
</protein>
<keyword evidence="1" id="KW-0732">Signal</keyword>
<feature type="domain" description="Farnesoic acid O-methyl transferase" evidence="2">
    <location>
        <begin position="33"/>
        <end position="157"/>
    </location>
</feature>
<gene>
    <name evidence="3" type="ORF">AND_006391</name>
</gene>
<dbReference type="AlphaFoldDB" id="W5JGC9"/>
<evidence type="ECO:0000313" key="5">
    <source>
        <dbReference type="Proteomes" id="UP000000673"/>
    </source>
</evidence>
<evidence type="ECO:0000259" key="2">
    <source>
        <dbReference type="Pfam" id="PF12248"/>
    </source>
</evidence>
<feature type="signal peptide" evidence="1">
    <location>
        <begin position="1"/>
        <end position="19"/>
    </location>
</feature>
<dbReference type="Proteomes" id="UP000000673">
    <property type="component" value="Unassembled WGS sequence"/>
</dbReference>
<dbReference type="OMA" id="CQERSTD"/>
<dbReference type="VEuPathDB" id="VectorBase:ADAC006391"/>
<reference evidence="3" key="3">
    <citation type="journal article" date="2013" name="Nucleic Acids Res.">
        <title>The genome of Anopheles darlingi, the main neotropical malaria vector.</title>
        <authorList>
            <person name="Marinotti O."/>
            <person name="Cerqueira G.C."/>
            <person name="de Almeida L.G."/>
            <person name="Ferro M.I."/>
            <person name="Loreto E.L."/>
            <person name="Zaha A."/>
            <person name="Teixeira S.M."/>
            <person name="Wespiser A.R."/>
            <person name="Almeida E Silva A."/>
            <person name="Schlindwein A.D."/>
            <person name="Pacheco A.C."/>
            <person name="Silva A.L."/>
            <person name="Graveley B.R."/>
            <person name="Walenz B.P."/>
            <person name="Lima Bde A."/>
            <person name="Ribeiro C.A."/>
            <person name="Nunes-Silva C.G."/>
            <person name="de Carvalho C.R."/>
            <person name="Soares C.M."/>
            <person name="de Menezes C.B."/>
            <person name="Matiolli C."/>
            <person name="Caffrey D."/>
            <person name="Araujo D.A."/>
            <person name="de Oliveira D.M."/>
            <person name="Golenbock D."/>
            <person name="Grisard E.C."/>
            <person name="Fantinatti-Garboggini F."/>
            <person name="de Carvalho F.M."/>
            <person name="Barcellos F.G."/>
            <person name="Prosdocimi F."/>
            <person name="May G."/>
            <person name="Azevedo Junior G.M."/>
            <person name="Guimaraes G.M."/>
            <person name="Goldman G.H."/>
            <person name="Padilha I.Q."/>
            <person name="Batista Jda S."/>
            <person name="Ferro J.A."/>
            <person name="Ribeiro J.M."/>
            <person name="Fietto J.L."/>
            <person name="Dabbas K.M."/>
            <person name="Cerdeira L."/>
            <person name="Agnez-Lima L.F."/>
            <person name="Brocchi M."/>
            <person name="de Carvalho M.O."/>
            <person name="Teixeira Mde M."/>
            <person name="Diniz Maia Mde M."/>
            <person name="Goldman M.H."/>
            <person name="Cruz Schneider M.P."/>
            <person name="Felipe M.S."/>
            <person name="Hungria M."/>
            <person name="Nicolas M.F."/>
            <person name="Pereira M."/>
            <person name="Montes M.A."/>
            <person name="Cantao M.E."/>
            <person name="Vincentz M."/>
            <person name="Rafael M.S."/>
            <person name="Silverman N."/>
            <person name="Stoco P.H."/>
            <person name="Souza R.C."/>
            <person name="Vicentini R."/>
            <person name="Gazzinelli R.T."/>
            <person name="Neves Rde O."/>
            <person name="Silva R."/>
            <person name="Astolfi-Filho S."/>
            <person name="Maciel T.E."/>
            <person name="Urmenyi T.P."/>
            <person name="Tadei W.P."/>
            <person name="Camargo E.P."/>
            <person name="de Vasconcelos A.T."/>
        </authorList>
    </citation>
    <scope>NUCLEOTIDE SEQUENCE</scope>
</reference>
<evidence type="ECO:0000256" key="1">
    <source>
        <dbReference type="SAM" id="SignalP"/>
    </source>
</evidence>
<evidence type="ECO:0000313" key="4">
    <source>
        <dbReference type="EnsemblMetazoa" id="ADAC006391-PA"/>
    </source>
</evidence>
<reference evidence="3" key="2">
    <citation type="submission" date="2010-05" db="EMBL/GenBank/DDBJ databases">
        <authorList>
            <person name="Almeida L.G."/>
            <person name="Nicolas M.F."/>
            <person name="Souza R.C."/>
            <person name="Vasconcelos A.T.R."/>
        </authorList>
    </citation>
    <scope>NUCLEOTIDE SEQUENCE</scope>
</reference>
<organism evidence="3">
    <name type="scientific">Anopheles darlingi</name>
    <name type="common">Mosquito</name>
    <dbReference type="NCBI Taxonomy" id="43151"/>
    <lineage>
        <taxon>Eukaryota</taxon>
        <taxon>Metazoa</taxon>
        <taxon>Ecdysozoa</taxon>
        <taxon>Arthropoda</taxon>
        <taxon>Hexapoda</taxon>
        <taxon>Insecta</taxon>
        <taxon>Pterygota</taxon>
        <taxon>Neoptera</taxon>
        <taxon>Endopterygota</taxon>
        <taxon>Diptera</taxon>
        <taxon>Nematocera</taxon>
        <taxon>Culicoidea</taxon>
        <taxon>Culicidae</taxon>
        <taxon>Anophelinae</taxon>
        <taxon>Anopheles</taxon>
    </lineage>
</organism>
<keyword evidence="5" id="KW-1185">Reference proteome</keyword>
<dbReference type="PANTHER" id="PTHR36695">
    <property type="entry name" value="AGAP008648-PA"/>
    <property type="match status" value="1"/>
</dbReference>
<dbReference type="PANTHER" id="PTHR36695:SF12">
    <property type="entry name" value="AGAP008648-PA"/>
    <property type="match status" value="1"/>
</dbReference>
<feature type="chain" id="PRO_5010155406" description="Farnesoic acid O-methyl transferase domain-containing protein" evidence="1">
    <location>
        <begin position="20"/>
        <end position="158"/>
    </location>
</feature>
<name>W5JGC9_ANODA</name>
<dbReference type="EMBL" id="ADMH02001591">
    <property type="protein sequence ID" value="ETN61940.1"/>
    <property type="molecule type" value="Genomic_DNA"/>
</dbReference>
<reference evidence="4" key="4">
    <citation type="submission" date="2015-06" db="UniProtKB">
        <authorList>
            <consortium name="EnsemblMetazoa"/>
        </authorList>
    </citation>
    <scope>IDENTIFICATION</scope>
</reference>
<dbReference type="HOGENOM" id="CLU_1670816_0_0_1"/>
<dbReference type="InterPro" id="IPR022041">
    <property type="entry name" value="Methyltransf_FA"/>
</dbReference>
<proteinExistence type="predicted"/>
<sequence>MGSVTIQFVLGLLLHQCFFQLSVFGNTGLETDYGYRFVAGEDGECNFKVRTASEADIEFAADDAQTKPVFGVLLGGERNTISHIRSSAGVRVEKPTPGILSPMEFRSFWIRWNDQTVTVGKQGSEEPIMTYEVDKVSPTKVIGIKTNHFKRGSWAINK</sequence>
<dbReference type="Pfam" id="PF12248">
    <property type="entry name" value="Methyltransf_FA"/>
    <property type="match status" value="1"/>
</dbReference>
<reference evidence="3 5" key="1">
    <citation type="journal article" date="2010" name="BMC Genomics">
        <title>Combination of measures distinguishes pre-miRNAs from other stem-loops in the genome of the newly sequenced Anopheles darlingi.</title>
        <authorList>
            <person name="Mendes N.D."/>
            <person name="Freitas A.T."/>
            <person name="Vasconcelos A.T."/>
            <person name="Sagot M.F."/>
        </authorList>
    </citation>
    <scope>NUCLEOTIDE SEQUENCE</scope>
</reference>